<name>A0ABU2YFK2_9FLAO</name>
<dbReference type="InterPro" id="IPR052894">
    <property type="entry name" value="AsmA-related"/>
</dbReference>
<proteinExistence type="predicted"/>
<evidence type="ECO:0000313" key="4">
    <source>
        <dbReference type="EMBL" id="MDT0556953.1"/>
    </source>
</evidence>
<keyword evidence="5" id="KW-1185">Reference proteome</keyword>
<protein>
    <submittedName>
        <fullName evidence="4">AsmA-like C-terminal region-containing protein</fullName>
    </submittedName>
</protein>
<dbReference type="EMBL" id="JAVRHZ010000010">
    <property type="protein sequence ID" value="MDT0556953.1"/>
    <property type="molecule type" value="Genomic_DNA"/>
</dbReference>
<sequence length="879" mass="96305">MKKILKIIGIIVGVFILLLALTPLFFKGTLEKLVRNTLAKNVNATVDWSEMDLSLFSSFPDAALTLKDFSVINNKPFQGDTLASGKLIELDMGITQLFKKSDEPIKVDAVYLDEAFVNIKIDSLGNANYDIAKKNPTETPEETTSEDDGFTFALSKYELKNARINYLDEATQTFLRLTNVNHTGTGDLSAKISELDTETEALVSLQIEDIEYLKDNKAALDAVFQLDLENQKYTFLENEAKINELSLTFNGFVKVNENSNELDITFKTPSSDFKNFLAVIPEVYVKEISDVKTTGSFTVDGMLKGVVDDTRIPMMDIKINSSNASFKYPDLPKEVRNITIDAQLKNETGLLQDTYVTIGGITFKIDDELFSANGSIRNITENALVNMALKGTLNLAKIDQVLPIEMEQNLSGVFTADLTTNFDMASIEKEQYQNIKSNGNASLTGFTYNDEAFKNELRIDEAKIDFVPGTIKLNSFKAASGQTDVAATGTIQNLIPWILAKEDLKGRFNIQSNTFNVNDFMSSEDENTSEGNKTNDNNTAALSEASVKIPDFLDATLDFTANKVIYDNITLTNAKGSVAIQEETAKLSNVTSNIFGGNIAFSGNVSTKNEVPMFAMNLDLKKVDIGQSFQQLELLKYIAPIAKALEGDINTTLALEGELTKDLTPKLSTLAGNVLAQILTAEVNSQNAPLLSKLGEKVSFLNLEKLSLRDLSTALTFNNGNIEVQPFDFEIKGIKVNAQGSHGLNKSINYQLNMDVPAKYLGGEVTNLLSKLDPEEAENTSVILPIGLKGSVTNPTISVDTKAAVNTLTQKLIDKQKEELVNKGTDILEDLIGGSNKPKDSTNTNTNTTEQTTTDVVKDVLGGLFGRKNKKQDSTKSGN</sequence>
<feature type="region of interest" description="Disordered" evidence="1">
    <location>
        <begin position="831"/>
        <end position="857"/>
    </location>
</feature>
<feature type="transmembrane region" description="Helical" evidence="2">
    <location>
        <begin position="7"/>
        <end position="26"/>
    </location>
</feature>
<keyword evidence="2" id="KW-1133">Transmembrane helix</keyword>
<comment type="caution">
    <text evidence="4">The sequence shown here is derived from an EMBL/GenBank/DDBJ whole genome shotgun (WGS) entry which is preliminary data.</text>
</comment>
<keyword evidence="2" id="KW-0812">Transmembrane</keyword>
<evidence type="ECO:0000256" key="2">
    <source>
        <dbReference type="SAM" id="Phobius"/>
    </source>
</evidence>
<keyword evidence="2" id="KW-0472">Membrane</keyword>
<organism evidence="4 5">
    <name type="scientific">Patiriisocius hiemis</name>
    <dbReference type="NCBI Taxonomy" id="3075604"/>
    <lineage>
        <taxon>Bacteria</taxon>
        <taxon>Pseudomonadati</taxon>
        <taxon>Bacteroidota</taxon>
        <taxon>Flavobacteriia</taxon>
        <taxon>Flavobacteriales</taxon>
        <taxon>Flavobacteriaceae</taxon>
        <taxon>Patiriisocius</taxon>
    </lineage>
</organism>
<gene>
    <name evidence="4" type="ORF">RM538_13135</name>
</gene>
<feature type="domain" description="AsmA" evidence="3">
    <location>
        <begin position="1"/>
        <end position="636"/>
    </location>
</feature>
<evidence type="ECO:0000259" key="3">
    <source>
        <dbReference type="Pfam" id="PF05170"/>
    </source>
</evidence>
<dbReference type="RefSeq" id="WP_311333898.1">
    <property type="nucleotide sequence ID" value="NZ_JAVRHZ010000010.1"/>
</dbReference>
<dbReference type="PANTHER" id="PTHR30441">
    <property type="entry name" value="DUF748 DOMAIN-CONTAINING PROTEIN"/>
    <property type="match status" value="1"/>
</dbReference>
<evidence type="ECO:0000313" key="5">
    <source>
        <dbReference type="Proteomes" id="UP001254488"/>
    </source>
</evidence>
<reference evidence="4 5" key="1">
    <citation type="submission" date="2023-09" db="EMBL/GenBank/DDBJ databases">
        <authorList>
            <person name="Rey-Velasco X."/>
        </authorList>
    </citation>
    <scope>NUCLEOTIDE SEQUENCE [LARGE SCALE GENOMIC DNA]</scope>
    <source>
        <strain evidence="4 5">W242</strain>
    </source>
</reference>
<evidence type="ECO:0000256" key="1">
    <source>
        <dbReference type="SAM" id="MobiDB-lite"/>
    </source>
</evidence>
<dbReference type="InterPro" id="IPR007844">
    <property type="entry name" value="AsmA"/>
</dbReference>
<dbReference type="Proteomes" id="UP001254488">
    <property type="component" value="Unassembled WGS sequence"/>
</dbReference>
<feature type="compositionally biased region" description="Low complexity" evidence="1">
    <location>
        <begin position="842"/>
        <end position="854"/>
    </location>
</feature>
<dbReference type="Pfam" id="PF05170">
    <property type="entry name" value="AsmA"/>
    <property type="match status" value="1"/>
</dbReference>
<dbReference type="PANTHER" id="PTHR30441:SF8">
    <property type="entry name" value="DUF748 DOMAIN-CONTAINING PROTEIN"/>
    <property type="match status" value="1"/>
</dbReference>
<accession>A0ABU2YFK2</accession>